<comment type="similarity">
    <text evidence="2">Belongs to the protein-tyrosine phosphatase family. Non-receptor class 1 subfamily.</text>
</comment>
<dbReference type="SMART" id="SM00194">
    <property type="entry name" value="PTPc"/>
    <property type="match status" value="1"/>
</dbReference>
<dbReference type="PANTHER" id="PTHR46047:SF3">
    <property type="entry name" value="TYROSINE-PROTEIN PHOSPHATASE NON-RECEPTOR TYPE 61F"/>
    <property type="match status" value="1"/>
</dbReference>
<accession>A0A0B7A0U4</accession>
<dbReference type="GO" id="GO:0019901">
    <property type="term" value="F:protein kinase binding"/>
    <property type="evidence" value="ECO:0007669"/>
    <property type="project" value="TreeGrafter"/>
</dbReference>
<dbReference type="PRINTS" id="PR00700">
    <property type="entry name" value="PRTYPHPHTASE"/>
</dbReference>
<dbReference type="GO" id="GO:0012505">
    <property type="term" value="C:endomembrane system"/>
    <property type="evidence" value="ECO:0007669"/>
    <property type="project" value="UniProtKB-SubCell"/>
</dbReference>
<feature type="domain" description="Tyrosine-protein phosphatase" evidence="9">
    <location>
        <begin position="18"/>
        <end position="288"/>
    </location>
</feature>
<feature type="region of interest" description="Disordered" evidence="8">
    <location>
        <begin position="311"/>
        <end position="390"/>
    </location>
</feature>
<dbReference type="GO" id="GO:0070373">
    <property type="term" value="P:negative regulation of ERK1 and ERK2 cascade"/>
    <property type="evidence" value="ECO:0007669"/>
    <property type="project" value="TreeGrafter"/>
</dbReference>
<dbReference type="GO" id="GO:0005634">
    <property type="term" value="C:nucleus"/>
    <property type="evidence" value="ECO:0007669"/>
    <property type="project" value="TreeGrafter"/>
</dbReference>
<evidence type="ECO:0000256" key="3">
    <source>
        <dbReference type="ARBA" id="ARBA00013064"/>
    </source>
</evidence>
<dbReference type="EC" id="3.1.3.48" evidence="3"/>
<keyword evidence="7" id="KW-0472">Membrane</keyword>
<dbReference type="InterPro" id="IPR000387">
    <property type="entry name" value="Tyr_Pase_dom"/>
</dbReference>
<comment type="subcellular location">
    <subcellularLocation>
        <location evidence="1">Endomembrane system</location>
    </subcellularLocation>
</comment>
<dbReference type="Pfam" id="PF00102">
    <property type="entry name" value="Y_phosphatase"/>
    <property type="match status" value="1"/>
</dbReference>
<evidence type="ECO:0000259" key="9">
    <source>
        <dbReference type="PROSITE" id="PS50055"/>
    </source>
</evidence>
<dbReference type="SUPFAM" id="SSF52799">
    <property type="entry name" value="(Phosphotyrosine protein) phosphatases II"/>
    <property type="match status" value="1"/>
</dbReference>
<sequence>MSSQTELEFGEFDAKNKWNEVFQRLKNEASLASLGDNFSSKFAREPDNRRKNRYRDVSPYDHSRVSLSGDIDYINASFVNVPEANRKYILTQGPLEHTMCDFWQMVWEQQSKAIVMLNRVVEKGTVKCSQYFPLGANYGADQEMYFPECGLQVLLTSEQDFQHFTLRTLELEHIESGDKREILHFHYTTWPDFGVPSSPNAFLHFLHCVRETGTLEDDVGPAVIHCSAGIGRSGTFCLVDSCLVMVENSGTLKHINVRKLLIEMRTYRMGLIQTSDQLRFSYLAIIEGAHATLMGDGLAALQVSSLSWNHNHTDNQTSKTSVQTSKTPHPPEPESPVQLDLLHVTLEQPPPLPPKTSPVPRHSCLNGWGEEEESGDEDRKLISNDDENDEEFDQLIDRIDGDELDDNCDSDEEIRAADINIKLDRKERNRQWTRFNK</sequence>
<feature type="compositionally biased region" description="Pro residues" evidence="8">
    <location>
        <begin position="348"/>
        <end position="357"/>
    </location>
</feature>
<dbReference type="Gene3D" id="3.90.190.10">
    <property type="entry name" value="Protein tyrosine phosphatase superfamily"/>
    <property type="match status" value="1"/>
</dbReference>
<evidence type="ECO:0000313" key="11">
    <source>
        <dbReference type="EMBL" id="CEK73746.1"/>
    </source>
</evidence>
<keyword evidence="4" id="KW-0597">Phosphoprotein</keyword>
<gene>
    <name evidence="11" type="primary">ORF88074</name>
</gene>
<evidence type="ECO:0000256" key="7">
    <source>
        <dbReference type="ARBA" id="ARBA00023136"/>
    </source>
</evidence>
<evidence type="ECO:0000256" key="2">
    <source>
        <dbReference type="ARBA" id="ARBA00009701"/>
    </source>
</evidence>
<keyword evidence="5" id="KW-0378">Hydrolase</keyword>
<dbReference type="GO" id="GO:0005737">
    <property type="term" value="C:cytoplasm"/>
    <property type="evidence" value="ECO:0007669"/>
    <property type="project" value="TreeGrafter"/>
</dbReference>
<evidence type="ECO:0000256" key="6">
    <source>
        <dbReference type="ARBA" id="ARBA00022912"/>
    </source>
</evidence>
<dbReference type="InterPro" id="IPR029021">
    <property type="entry name" value="Prot-tyrosine_phosphatase-like"/>
</dbReference>
<dbReference type="InterPro" id="IPR016130">
    <property type="entry name" value="Tyr_Pase_AS"/>
</dbReference>
<dbReference type="PROSITE" id="PS50055">
    <property type="entry name" value="TYR_PHOSPHATASE_PTP"/>
    <property type="match status" value="1"/>
</dbReference>
<protein>
    <recommendedName>
        <fullName evidence="3">protein-tyrosine-phosphatase</fullName>
        <ecNumber evidence="3">3.1.3.48</ecNumber>
    </recommendedName>
</protein>
<dbReference type="InterPro" id="IPR051985">
    <property type="entry name" value="NR_tyrosine_phosphatase"/>
</dbReference>
<evidence type="ECO:0000256" key="8">
    <source>
        <dbReference type="SAM" id="MobiDB-lite"/>
    </source>
</evidence>
<evidence type="ECO:0000256" key="1">
    <source>
        <dbReference type="ARBA" id="ARBA00004308"/>
    </source>
</evidence>
<dbReference type="EMBL" id="HACG01026881">
    <property type="protein sequence ID" value="CEK73746.1"/>
    <property type="molecule type" value="Transcribed_RNA"/>
</dbReference>
<dbReference type="GO" id="GO:0046426">
    <property type="term" value="P:negative regulation of receptor signaling pathway via JAK-STAT"/>
    <property type="evidence" value="ECO:0007669"/>
    <property type="project" value="TreeGrafter"/>
</dbReference>
<dbReference type="GO" id="GO:0004726">
    <property type="term" value="F:non-membrane spanning protein tyrosine phosphatase activity"/>
    <property type="evidence" value="ECO:0007669"/>
    <property type="project" value="TreeGrafter"/>
</dbReference>
<dbReference type="PROSITE" id="PS50056">
    <property type="entry name" value="TYR_PHOSPHATASE_2"/>
    <property type="match status" value="1"/>
</dbReference>
<proteinExistence type="inferred from homology"/>
<name>A0A0B7A0U4_9EUPU</name>
<evidence type="ECO:0000256" key="4">
    <source>
        <dbReference type="ARBA" id="ARBA00022553"/>
    </source>
</evidence>
<dbReference type="InterPro" id="IPR003595">
    <property type="entry name" value="Tyr_Pase_cat"/>
</dbReference>
<feature type="domain" description="Tyrosine specific protein phosphatases" evidence="10">
    <location>
        <begin position="203"/>
        <end position="279"/>
    </location>
</feature>
<evidence type="ECO:0000256" key="5">
    <source>
        <dbReference type="ARBA" id="ARBA00022801"/>
    </source>
</evidence>
<evidence type="ECO:0000259" key="10">
    <source>
        <dbReference type="PROSITE" id="PS50056"/>
    </source>
</evidence>
<keyword evidence="6" id="KW-0904">Protein phosphatase</keyword>
<dbReference type="PANTHER" id="PTHR46047">
    <property type="entry name" value="TYROSINE-PROTEIN PHOSPHATASE NON-RECEPTOR TYPE 61F"/>
    <property type="match status" value="1"/>
</dbReference>
<organism evidence="11">
    <name type="scientific">Arion vulgaris</name>
    <dbReference type="NCBI Taxonomy" id="1028688"/>
    <lineage>
        <taxon>Eukaryota</taxon>
        <taxon>Metazoa</taxon>
        <taxon>Spiralia</taxon>
        <taxon>Lophotrochozoa</taxon>
        <taxon>Mollusca</taxon>
        <taxon>Gastropoda</taxon>
        <taxon>Heterobranchia</taxon>
        <taxon>Euthyneura</taxon>
        <taxon>Panpulmonata</taxon>
        <taxon>Eupulmonata</taxon>
        <taxon>Stylommatophora</taxon>
        <taxon>Helicina</taxon>
        <taxon>Arionoidea</taxon>
        <taxon>Arionidae</taxon>
        <taxon>Arion</taxon>
    </lineage>
</organism>
<reference evidence="11" key="1">
    <citation type="submission" date="2014-12" db="EMBL/GenBank/DDBJ databases">
        <title>Insight into the proteome of Arion vulgaris.</title>
        <authorList>
            <person name="Aradska J."/>
            <person name="Bulat T."/>
            <person name="Smidak R."/>
            <person name="Sarate P."/>
            <person name="Gangsoo J."/>
            <person name="Sialana F."/>
            <person name="Bilban M."/>
            <person name="Lubec G."/>
        </authorList>
    </citation>
    <scope>NUCLEOTIDE SEQUENCE</scope>
    <source>
        <tissue evidence="11">Skin</tissue>
    </source>
</reference>
<dbReference type="PROSITE" id="PS00383">
    <property type="entry name" value="TYR_PHOSPHATASE_1"/>
    <property type="match status" value="1"/>
</dbReference>
<dbReference type="InterPro" id="IPR000242">
    <property type="entry name" value="PTP_cat"/>
</dbReference>
<dbReference type="SMART" id="SM00404">
    <property type="entry name" value="PTPc_motif"/>
    <property type="match status" value="1"/>
</dbReference>
<feature type="compositionally biased region" description="Low complexity" evidence="8">
    <location>
        <begin position="316"/>
        <end position="327"/>
    </location>
</feature>
<dbReference type="AlphaFoldDB" id="A0A0B7A0U4"/>
<dbReference type="CDD" id="cd14545">
    <property type="entry name" value="PTPc-N1_2"/>
    <property type="match status" value="1"/>
</dbReference>